<dbReference type="Pfam" id="PF00505">
    <property type="entry name" value="HMG_box"/>
    <property type="match status" value="1"/>
</dbReference>
<evidence type="ECO:0000313" key="6">
    <source>
        <dbReference type="EMBL" id="ONH77677.1"/>
    </source>
</evidence>
<dbReference type="VEuPathDB" id="FungiDB:C5L36_0E01670"/>
<keyword evidence="1" id="KW-0238">DNA-binding</keyword>
<dbReference type="HOGENOM" id="CLU_1434626_0_0_1"/>
<evidence type="ECO:0000313" key="4">
    <source>
        <dbReference type="EMBL" id="AWU78104.1"/>
    </source>
</evidence>
<feature type="domain" description="HMG box" evidence="3">
    <location>
        <begin position="68"/>
        <end position="134"/>
    </location>
</feature>
<dbReference type="InterPro" id="IPR009071">
    <property type="entry name" value="HMG_box_dom"/>
</dbReference>
<evidence type="ECO:0000256" key="1">
    <source>
        <dbReference type="PROSITE-ProRule" id="PRU00267"/>
    </source>
</evidence>
<dbReference type="PROSITE" id="PS50118">
    <property type="entry name" value="HMG_BOX_2"/>
    <property type="match status" value="1"/>
</dbReference>
<dbReference type="Proteomes" id="UP000249293">
    <property type="component" value="Chromosome 5"/>
</dbReference>
<evidence type="ECO:0000313" key="5">
    <source>
        <dbReference type="EMBL" id="KGK40065.1"/>
    </source>
</evidence>
<reference evidence="4 9" key="5">
    <citation type="submission" date="2018-06" db="EMBL/GenBank/DDBJ databases">
        <title>Population genomics shows no distinction between pathogenic Candida krusei and environmental Pichia kudriavzevii: One species, four names.</title>
        <authorList>
            <person name="Douglass A.P."/>
            <person name="Offei B."/>
            <person name="Braun-Galleani S."/>
            <person name="Coughlan A.Y."/>
            <person name="Martos A."/>
            <person name="Ortiz-Merino R.A."/>
            <person name="Byrne K.P."/>
            <person name="Wolfe K.H."/>
        </authorList>
    </citation>
    <scope>NUCLEOTIDE SEQUENCE [LARGE SCALE GENOMIC DNA]</scope>
    <source>
        <strain evidence="4 9">CBS573</strain>
    </source>
</reference>
<evidence type="ECO:0000313" key="9">
    <source>
        <dbReference type="Proteomes" id="UP000249293"/>
    </source>
</evidence>
<dbReference type="Proteomes" id="UP000189274">
    <property type="component" value="Unassembled WGS sequence"/>
</dbReference>
<reference evidence="7" key="1">
    <citation type="journal article" date="2014" name="Microb. Cell Fact.">
        <title>Exploiting Issatchenkia orientalis SD108 for succinic acid production.</title>
        <authorList>
            <person name="Xiao H."/>
            <person name="Shao Z."/>
            <person name="Jiang Y."/>
            <person name="Dole S."/>
            <person name="Zhao H."/>
        </authorList>
    </citation>
    <scope>NUCLEOTIDE SEQUENCE [LARGE SCALE GENOMIC DNA]</scope>
    <source>
        <strain evidence="7">SD108</strain>
    </source>
</reference>
<reference evidence="5" key="2">
    <citation type="submission" date="2014-08" db="EMBL/GenBank/DDBJ databases">
        <title>Exploiting Issatchenkia orientalis SD108 for Succinic Acid Production.</title>
        <authorList>
            <person name="Xiao H."/>
            <person name="Shao Z."/>
            <person name="Jiang Y."/>
            <person name="Dole S."/>
            <person name="Zhao H."/>
        </authorList>
    </citation>
    <scope>NUCLEOTIDE SEQUENCE [LARGE SCALE GENOMIC DNA]</scope>
    <source>
        <strain evidence="5">SD108</strain>
    </source>
</reference>
<dbReference type="AlphaFoldDB" id="A0A099P555"/>
<dbReference type="InterPro" id="IPR036910">
    <property type="entry name" value="HMG_box_dom_sf"/>
</dbReference>
<protein>
    <submittedName>
        <fullName evidence="6">Transcription factor A, mitochondrial</fullName>
    </submittedName>
</protein>
<feature type="DNA-binding region" description="HMG box" evidence="1">
    <location>
        <begin position="68"/>
        <end position="134"/>
    </location>
</feature>
<feature type="region of interest" description="Disordered" evidence="2">
    <location>
        <begin position="44"/>
        <end position="68"/>
    </location>
</feature>
<name>A0A099P555_PICKU</name>
<dbReference type="Proteomes" id="UP000029867">
    <property type="component" value="Unassembled WGS sequence"/>
</dbReference>
<dbReference type="EMBL" id="CP028777">
    <property type="protein sequence ID" value="AWU78104.1"/>
    <property type="molecule type" value="Genomic_DNA"/>
</dbReference>
<dbReference type="GO" id="GO:0003677">
    <property type="term" value="F:DNA binding"/>
    <property type="evidence" value="ECO:0007669"/>
    <property type="project" value="UniProtKB-UniRule"/>
</dbReference>
<dbReference type="EMBL" id="MQVM01000001">
    <property type="protein sequence ID" value="ONH77677.1"/>
    <property type="molecule type" value="Genomic_DNA"/>
</dbReference>
<feature type="compositionally biased region" description="Basic and acidic residues" evidence="2">
    <location>
        <begin position="51"/>
        <end position="68"/>
    </location>
</feature>
<dbReference type="STRING" id="4909.A0A099P555"/>
<dbReference type="SUPFAM" id="SSF47095">
    <property type="entry name" value="HMG-box"/>
    <property type="match status" value="1"/>
</dbReference>
<proteinExistence type="predicted"/>
<gene>
    <name evidence="6" type="ORF">BOH78_0212</name>
    <name evidence="4" type="ORF">C5L36_0E01670</name>
    <name evidence="5" type="ORF">JL09_g847</name>
</gene>
<keyword evidence="1" id="KW-0539">Nucleus</keyword>
<evidence type="ECO:0000313" key="8">
    <source>
        <dbReference type="Proteomes" id="UP000189274"/>
    </source>
</evidence>
<reference evidence="6" key="4">
    <citation type="submission" date="2017-01" db="EMBL/GenBank/DDBJ databases">
        <authorList>
            <person name="Mah S.A."/>
            <person name="Swanson W.J."/>
            <person name="Moy G.W."/>
            <person name="Vacquier V.D."/>
        </authorList>
    </citation>
    <scope>NUCLEOTIDE SEQUENCE [LARGE SCALE GENOMIC DNA]</scope>
    <source>
        <strain evidence="6">129</strain>
    </source>
</reference>
<evidence type="ECO:0000313" key="7">
    <source>
        <dbReference type="Proteomes" id="UP000029867"/>
    </source>
</evidence>
<sequence>MLSFLSIPRATLLRNTCQVRSIFASAVTLKEAVKTKTSAETIKKAARKPTKKAEKTLTKTELKKSEKPKRPANAYALYLKEKFPTLKNDSNKSIDVTKQIAERWRVESDTIKESYKQKAAPAFVEYHQLIAKWEEKYKPTLNGYQKFLKVNLSGKATGKEDAAKLLKEYASQWKALSDLEKEAWKNREL</sequence>
<dbReference type="EMBL" id="JQFK01000004">
    <property type="protein sequence ID" value="KGK40065.1"/>
    <property type="molecule type" value="Genomic_DNA"/>
</dbReference>
<evidence type="ECO:0000259" key="3">
    <source>
        <dbReference type="PROSITE" id="PS50118"/>
    </source>
</evidence>
<dbReference type="GO" id="GO:0005634">
    <property type="term" value="C:nucleus"/>
    <property type="evidence" value="ECO:0007669"/>
    <property type="project" value="UniProtKB-UniRule"/>
</dbReference>
<dbReference type="SMART" id="SM00398">
    <property type="entry name" value="HMG"/>
    <property type="match status" value="1"/>
</dbReference>
<evidence type="ECO:0000256" key="2">
    <source>
        <dbReference type="SAM" id="MobiDB-lite"/>
    </source>
</evidence>
<accession>A0A099P555</accession>
<dbReference type="Gene3D" id="1.10.30.10">
    <property type="entry name" value="High mobility group box domain"/>
    <property type="match status" value="2"/>
</dbReference>
<organism evidence="5 7">
    <name type="scientific">Pichia kudriavzevii</name>
    <name type="common">Yeast</name>
    <name type="synonym">Issatchenkia orientalis</name>
    <dbReference type="NCBI Taxonomy" id="4909"/>
    <lineage>
        <taxon>Eukaryota</taxon>
        <taxon>Fungi</taxon>
        <taxon>Dikarya</taxon>
        <taxon>Ascomycota</taxon>
        <taxon>Saccharomycotina</taxon>
        <taxon>Pichiomycetes</taxon>
        <taxon>Pichiales</taxon>
        <taxon>Pichiaceae</taxon>
        <taxon>Pichia</taxon>
    </lineage>
</organism>
<reference evidence="8" key="3">
    <citation type="journal article" date="2017" name="Genome Announc.">
        <title>Genome sequences of Cyberlindnera fabianii 65, Pichia kudriavzevii 129, and Saccharomyces cerevisiae 131 isolated from fermented masau fruits in Zimbabwe.</title>
        <authorList>
            <person name="van Rijswijck I.M.H."/>
            <person name="Derks M.F.L."/>
            <person name="Abee T."/>
            <person name="de Ridder D."/>
            <person name="Smid E.J."/>
        </authorList>
    </citation>
    <scope>NUCLEOTIDE SEQUENCE [LARGE SCALE GENOMIC DNA]</scope>
    <source>
        <strain evidence="8">129</strain>
    </source>
</reference>
<keyword evidence="9" id="KW-1185">Reference proteome</keyword>
<dbReference type="OrthoDB" id="6247875at2759"/>